<dbReference type="Pfam" id="PF11186">
    <property type="entry name" value="DUF2972"/>
    <property type="match status" value="1"/>
</dbReference>
<dbReference type="InterPro" id="IPR021353">
    <property type="entry name" value="DUF2972"/>
</dbReference>
<reference evidence="1 2" key="1">
    <citation type="submission" date="2018-05" db="EMBL/GenBank/DDBJ databases">
        <title>Novel Campyloabacter and Helicobacter Species and Strains.</title>
        <authorList>
            <person name="Mannion A.J."/>
            <person name="Shen Z."/>
            <person name="Fox J.G."/>
        </authorList>
    </citation>
    <scope>NUCLEOTIDE SEQUENCE [LARGE SCALE GENOMIC DNA]</scope>
    <source>
        <strain evidence="2">MIT10-5678</strain>
    </source>
</reference>
<comment type="caution">
    <text evidence="1">The sequence shown here is derived from an EMBL/GenBank/DDBJ whole genome shotgun (WGS) entry which is preliminary data.</text>
</comment>
<dbReference type="Proteomes" id="UP000309584">
    <property type="component" value="Unassembled WGS sequence"/>
</dbReference>
<sequence length="330" mass="39654">MFSTSPNDAKERYCTHYMYLNSNIDQYAINISELNIPNFDKFLNLLDPNAQIICGVRDPIGILKHNWGRDWTKVSRNYPRDFNLTYDYRNYIEFLTHNKKTEIKVDFEELNNGVFILNFLLRYFNQDKIYYLDMNSIIPENAFKTLDFLARKFSFTPPHIEKQSFFKIQEFKGYIRYLFPITLYANKKDINNRLNPEIDPLNSIAITLDRPRQNEQINIIKLVIDDDLSNDIALYIQKEDLEKLTNDTQFFNAVKEYLHDFLFEIKKIDKQNELMMMKEKEVLSIFASDKALASKFLNIFQKEYQHLEQNRPDIINSWKYYQKFKNNDFT</sequence>
<dbReference type="EMBL" id="NXLY01000011">
    <property type="protein sequence ID" value="TKX33608.1"/>
    <property type="molecule type" value="Genomic_DNA"/>
</dbReference>
<evidence type="ECO:0000313" key="1">
    <source>
        <dbReference type="EMBL" id="TKX33608.1"/>
    </source>
</evidence>
<evidence type="ECO:0000313" key="2">
    <source>
        <dbReference type="Proteomes" id="UP000309584"/>
    </source>
</evidence>
<proteinExistence type="predicted"/>
<protein>
    <recommendedName>
        <fullName evidence="3">DUF2972 domain-containing protein</fullName>
    </recommendedName>
</protein>
<organism evidence="1 2">
    <name type="scientific">Campylobacter taeniopygiae</name>
    <dbReference type="NCBI Taxonomy" id="2510188"/>
    <lineage>
        <taxon>Bacteria</taxon>
        <taxon>Pseudomonadati</taxon>
        <taxon>Campylobacterota</taxon>
        <taxon>Epsilonproteobacteria</taxon>
        <taxon>Campylobacterales</taxon>
        <taxon>Campylobacteraceae</taxon>
        <taxon>Campylobacter</taxon>
    </lineage>
</organism>
<gene>
    <name evidence="1" type="ORF">CQA75_06330</name>
</gene>
<keyword evidence="2" id="KW-1185">Reference proteome</keyword>
<name>A0ABY2TL57_9BACT</name>
<accession>A0ABY2TL57</accession>
<evidence type="ECO:0008006" key="3">
    <source>
        <dbReference type="Google" id="ProtNLM"/>
    </source>
</evidence>